<proteinExistence type="predicted"/>
<feature type="region of interest" description="Disordered" evidence="1">
    <location>
        <begin position="84"/>
        <end position="103"/>
    </location>
</feature>
<organism evidence="3 4">
    <name type="scientific">Purpureocillium lilacinum</name>
    <name type="common">Paecilomyces lilacinus</name>
    <dbReference type="NCBI Taxonomy" id="33203"/>
    <lineage>
        <taxon>Eukaryota</taxon>
        <taxon>Fungi</taxon>
        <taxon>Dikarya</taxon>
        <taxon>Ascomycota</taxon>
        <taxon>Pezizomycotina</taxon>
        <taxon>Sordariomycetes</taxon>
        <taxon>Hypocreomycetidae</taxon>
        <taxon>Hypocreales</taxon>
        <taxon>Ophiocordycipitaceae</taxon>
        <taxon>Purpureocillium</taxon>
    </lineage>
</organism>
<reference evidence="2" key="3">
    <citation type="submission" date="2023-11" db="EMBL/GenBank/DDBJ databases">
        <authorList>
            <person name="Beijen E."/>
            <person name="Ohm R.A."/>
        </authorList>
    </citation>
    <scope>NUCLEOTIDE SEQUENCE</scope>
    <source>
        <strain evidence="2">CBS 150709</strain>
    </source>
</reference>
<evidence type="ECO:0000313" key="4">
    <source>
        <dbReference type="Proteomes" id="UP000245956"/>
    </source>
</evidence>
<evidence type="ECO:0000313" key="2">
    <source>
        <dbReference type="EMBL" id="KAK4094688.1"/>
    </source>
</evidence>
<gene>
    <name evidence="3" type="ORF">PCL_10146</name>
    <name evidence="2" type="ORF">Purlil1_1293</name>
</gene>
<evidence type="ECO:0000313" key="5">
    <source>
        <dbReference type="Proteomes" id="UP001287286"/>
    </source>
</evidence>
<reference evidence="2 5" key="4">
    <citation type="journal article" date="2024" name="Microbiol. Resour. Announc.">
        <title>Genome annotations for the ascomycete fungi Trichoderma harzianum, Trichoderma aggressivum, and Purpureocillium lilacinum.</title>
        <authorList>
            <person name="Beijen E.P.W."/>
            <person name="Ohm R.A."/>
        </authorList>
    </citation>
    <scope>NUCLEOTIDE SEQUENCE [LARGE SCALE GENOMIC DNA]</scope>
    <source>
        <strain evidence="2 5">CBS 150709</strain>
    </source>
</reference>
<sequence length="125" mass="13093">MQKIPPAPGPVLARCSTEDEPVLPVWARGVRGGGELPWFAPGHKQHKLEELFQEAAGRVLTGGRATPSRGSLAARNGRLSPAIGRPAEATETNGSTKWVGRGDASALPGRPCLAWPGTLGLRISV</sequence>
<reference evidence="3" key="1">
    <citation type="submission" date="2015-05" db="EMBL/GenBank/DDBJ databases">
        <authorList>
            <person name="Wang D.B."/>
            <person name="Wang M."/>
        </authorList>
    </citation>
    <scope>NUCLEOTIDE SEQUENCE</scope>
    <source>
        <strain evidence="3">36-1</strain>
    </source>
</reference>
<dbReference type="Proteomes" id="UP001287286">
    <property type="component" value="Unassembled WGS sequence"/>
</dbReference>
<reference evidence="3 4" key="2">
    <citation type="journal article" date="2016" name="Front. Microbiol.">
        <title>Genome and transcriptome sequences reveal the specific parasitism of the nematophagous Purpureocillium lilacinum 36-1.</title>
        <authorList>
            <person name="Xie J."/>
            <person name="Li S."/>
            <person name="Mo C."/>
            <person name="Xiao X."/>
            <person name="Peng D."/>
            <person name="Wang G."/>
            <person name="Xiao Y."/>
        </authorList>
    </citation>
    <scope>NUCLEOTIDE SEQUENCE [LARGE SCALE GENOMIC DNA]</scope>
    <source>
        <strain evidence="3 4">36-1</strain>
    </source>
</reference>
<keyword evidence="5" id="KW-1185">Reference proteome</keyword>
<dbReference type="AlphaFoldDB" id="A0A2U3EF34"/>
<dbReference type="EMBL" id="LCWV01000005">
    <property type="protein sequence ID" value="PWI73131.1"/>
    <property type="molecule type" value="Genomic_DNA"/>
</dbReference>
<evidence type="ECO:0000313" key="3">
    <source>
        <dbReference type="EMBL" id="PWI73131.1"/>
    </source>
</evidence>
<name>A0A2U3EF34_PURLI</name>
<dbReference type="EMBL" id="JAWRVI010000003">
    <property type="protein sequence ID" value="KAK4094688.1"/>
    <property type="molecule type" value="Genomic_DNA"/>
</dbReference>
<dbReference type="Proteomes" id="UP000245956">
    <property type="component" value="Unassembled WGS sequence"/>
</dbReference>
<protein>
    <submittedName>
        <fullName evidence="3">Uncharacterized protein</fullName>
    </submittedName>
</protein>
<evidence type="ECO:0000256" key="1">
    <source>
        <dbReference type="SAM" id="MobiDB-lite"/>
    </source>
</evidence>
<comment type="caution">
    <text evidence="3">The sequence shown here is derived from an EMBL/GenBank/DDBJ whole genome shotgun (WGS) entry which is preliminary data.</text>
</comment>
<accession>A0A2U3EF34</accession>